<keyword evidence="1" id="KW-0812">Transmembrane</keyword>
<evidence type="ECO:0000313" key="3">
    <source>
        <dbReference type="Proteomes" id="UP001241110"/>
    </source>
</evidence>
<dbReference type="EMBL" id="JASJOS010000002">
    <property type="protein sequence ID" value="MDJ1480057.1"/>
    <property type="molecule type" value="Genomic_DNA"/>
</dbReference>
<evidence type="ECO:0000256" key="1">
    <source>
        <dbReference type="SAM" id="Phobius"/>
    </source>
</evidence>
<dbReference type="Pfam" id="PF13687">
    <property type="entry name" value="DUF4153"/>
    <property type="match status" value="1"/>
</dbReference>
<feature type="transmembrane region" description="Helical" evidence="1">
    <location>
        <begin position="29"/>
        <end position="47"/>
    </location>
</feature>
<accession>A0AAE3QIQ4</accession>
<name>A0AAE3QIQ4_9BACT</name>
<keyword evidence="1" id="KW-0472">Membrane</keyword>
<evidence type="ECO:0000313" key="2">
    <source>
        <dbReference type="EMBL" id="MDJ1480057.1"/>
    </source>
</evidence>
<dbReference type="Proteomes" id="UP001241110">
    <property type="component" value="Unassembled WGS sequence"/>
</dbReference>
<proteinExistence type="predicted"/>
<feature type="transmembrane region" description="Helical" evidence="1">
    <location>
        <begin position="358"/>
        <end position="378"/>
    </location>
</feature>
<protein>
    <submittedName>
        <fullName evidence="2">DUF4173 domain-containing protein</fullName>
    </submittedName>
</protein>
<dbReference type="RefSeq" id="WP_313976625.1">
    <property type="nucleotide sequence ID" value="NZ_JASJOS010000002.1"/>
</dbReference>
<feature type="transmembrane region" description="Helical" evidence="1">
    <location>
        <begin position="253"/>
        <end position="276"/>
    </location>
</feature>
<feature type="transmembrane region" description="Helical" evidence="1">
    <location>
        <begin position="191"/>
        <end position="212"/>
    </location>
</feature>
<gene>
    <name evidence="2" type="ORF">QNI16_06135</name>
</gene>
<dbReference type="AlphaFoldDB" id="A0AAE3QIQ4"/>
<feature type="transmembrane region" description="Helical" evidence="1">
    <location>
        <begin position="100"/>
        <end position="119"/>
    </location>
</feature>
<sequence>MKPSSIKLTILCLLALIYNYVFWQEKLGINLLLFSTLLIAALFYFYPQSWKATNVRISTLFTILSLIMVVWHNSLTSKLAHVTSFLIMAGFIHVREYRTVYNALASYVFNFFAVVPNFISEWKHWSEQSKLSSTKTGKSLYQLRFSLIPLVFFSIFFSIFKIANPVFSDLSDSFFNSIATFFDQLFANISFVRILFIVSGSYLIGSFLYYLYYPQLLASEQKHTNIITRQRRFVKSQHINFSLVGLKNEYTTALILIISVNVLLLIVNIIDIRWLWFNFDYSTAGNLAKLVHEGTYMLILSILLSMGILLFYFRRSLNFYKNNKLLLQSSYLWIIQNCILGFSVLLRCYHYIHEYGLAYKRIGVVVFLILTYVGLFTLYQKISQKKSFFYLLRINSWAAYAMFILLTLVNWDVFIVSYNLQHPNVKMGIDLEFLLSRSDKTLPLLDQYKNRISKELESQRMDDKSYRFDNSTKKQYLEDRIQHFITEYPTYSWLSWNYTDYQAYQYFKTTQK</sequence>
<feature type="transmembrane region" description="Helical" evidence="1">
    <location>
        <begin position="390"/>
        <end position="411"/>
    </location>
</feature>
<feature type="transmembrane region" description="Helical" evidence="1">
    <location>
        <begin position="296"/>
        <end position="313"/>
    </location>
</feature>
<feature type="transmembrane region" description="Helical" evidence="1">
    <location>
        <begin position="6"/>
        <end position="22"/>
    </location>
</feature>
<dbReference type="InterPro" id="IPR025291">
    <property type="entry name" value="DUF4153"/>
</dbReference>
<feature type="transmembrane region" description="Helical" evidence="1">
    <location>
        <begin position="140"/>
        <end position="160"/>
    </location>
</feature>
<comment type="caution">
    <text evidence="2">The sequence shown here is derived from an EMBL/GenBank/DDBJ whole genome shotgun (WGS) entry which is preliminary data.</text>
</comment>
<reference evidence="2" key="1">
    <citation type="submission" date="2023-05" db="EMBL/GenBank/DDBJ databases">
        <authorList>
            <person name="Zhang X."/>
        </authorList>
    </citation>
    <scope>NUCLEOTIDE SEQUENCE</scope>
    <source>
        <strain evidence="2">YF14B1</strain>
    </source>
</reference>
<feature type="transmembrane region" description="Helical" evidence="1">
    <location>
        <begin position="325"/>
        <end position="346"/>
    </location>
</feature>
<feature type="transmembrane region" description="Helical" evidence="1">
    <location>
        <begin position="53"/>
        <end position="71"/>
    </location>
</feature>
<organism evidence="2 3">
    <name type="scientific">Xanthocytophaga flava</name>
    <dbReference type="NCBI Taxonomy" id="3048013"/>
    <lineage>
        <taxon>Bacteria</taxon>
        <taxon>Pseudomonadati</taxon>
        <taxon>Bacteroidota</taxon>
        <taxon>Cytophagia</taxon>
        <taxon>Cytophagales</taxon>
        <taxon>Rhodocytophagaceae</taxon>
        <taxon>Xanthocytophaga</taxon>
    </lineage>
</organism>
<keyword evidence="1" id="KW-1133">Transmembrane helix</keyword>